<evidence type="ECO:0008006" key="3">
    <source>
        <dbReference type="Google" id="ProtNLM"/>
    </source>
</evidence>
<dbReference type="PANTHER" id="PTHR10371">
    <property type="entry name" value="NADH DEHYDROGENASE UBIQUINONE FLAVOPROTEIN 2, MITOCHONDRIAL"/>
    <property type="match status" value="1"/>
</dbReference>
<feature type="non-terminal residue" evidence="1">
    <location>
        <position position="1"/>
    </location>
</feature>
<dbReference type="InterPro" id="IPR036249">
    <property type="entry name" value="Thioredoxin-like_sf"/>
</dbReference>
<dbReference type="PANTHER" id="PTHR10371:SF3">
    <property type="entry name" value="NADH DEHYDROGENASE [UBIQUINONE] FLAVOPROTEIN 2, MITOCHONDRIAL"/>
    <property type="match status" value="1"/>
</dbReference>
<dbReference type="AlphaFoldDB" id="A0A7C7ZEC4"/>
<reference evidence="2" key="1">
    <citation type="journal article" date="2019" name="bioRxiv">
        <title>Genome diversification in globally distributed novel marine Proteobacteria is linked to environmental adaptation.</title>
        <authorList>
            <person name="Zhou Z."/>
            <person name="Tran P.Q."/>
            <person name="Kieft K."/>
            <person name="Anantharaman K."/>
        </authorList>
    </citation>
    <scope>NUCLEOTIDE SEQUENCE [LARGE SCALE GENOMIC DNA]</scope>
</reference>
<proteinExistence type="predicted"/>
<protein>
    <recommendedName>
        <fullName evidence="3">NAD(P)H-dependent oxidoreductase subunit E</fullName>
    </recommendedName>
</protein>
<organism evidence="1 2">
    <name type="scientific">Marine Group III euryarchaeote</name>
    <dbReference type="NCBI Taxonomy" id="2173149"/>
    <lineage>
        <taxon>Archaea</taxon>
        <taxon>Methanobacteriati</taxon>
        <taxon>Thermoplasmatota</taxon>
        <taxon>Thermoplasmata</taxon>
        <taxon>Candidatus Thermoprofundales</taxon>
    </lineage>
</organism>
<dbReference type="GO" id="GO:0003954">
    <property type="term" value="F:NADH dehydrogenase activity"/>
    <property type="evidence" value="ECO:0007669"/>
    <property type="project" value="TreeGrafter"/>
</dbReference>
<evidence type="ECO:0000313" key="1">
    <source>
        <dbReference type="EMBL" id="HIG62953.1"/>
    </source>
</evidence>
<dbReference type="CDD" id="cd03064">
    <property type="entry name" value="TRX_Fd_NuoE"/>
    <property type="match status" value="1"/>
</dbReference>
<name>A0A7C7ZEC4_9ARCH</name>
<dbReference type="Gene3D" id="3.40.30.10">
    <property type="entry name" value="Glutaredoxin"/>
    <property type="match status" value="1"/>
</dbReference>
<gene>
    <name evidence="1" type="ORF">EYQ16_00285</name>
</gene>
<comment type="caution">
    <text evidence="1">The sequence shown here is derived from an EMBL/GenBank/DDBJ whole genome shotgun (WGS) entry which is preliminary data.</text>
</comment>
<dbReference type="InterPro" id="IPR042128">
    <property type="entry name" value="NuoE_dom"/>
</dbReference>
<dbReference type="Proteomes" id="UP000589516">
    <property type="component" value="Unassembled WGS sequence"/>
</dbReference>
<evidence type="ECO:0000313" key="2">
    <source>
        <dbReference type="Proteomes" id="UP000589516"/>
    </source>
</evidence>
<dbReference type="EMBL" id="DUAV01000004">
    <property type="protein sequence ID" value="HIG62953.1"/>
    <property type="molecule type" value="Genomic_DNA"/>
</dbReference>
<sequence length="60" mass="6332">CTNISCMLCGSDDILSYIEKKLNIKVGESTPDGRYYLKQEEECLAACAGGSGASAARISP</sequence>
<dbReference type="SUPFAM" id="SSF52833">
    <property type="entry name" value="Thioredoxin-like"/>
    <property type="match status" value="1"/>
</dbReference>
<accession>A0A7C7ZEC4</accession>
<dbReference type="Pfam" id="PF01257">
    <property type="entry name" value="2Fe-2S_thioredx"/>
    <property type="match status" value="1"/>
</dbReference>